<dbReference type="InterPro" id="IPR028082">
    <property type="entry name" value="Peripla_BP_I"/>
</dbReference>
<sequence length="359" mass="39612">MMSYAEDGVFENKIVIGQTIGISGDVAGPVKEMLEGSQAYFDFINKSGGIHGRKIELKILDDEFNPLKTLANTEILVKKEHVFALFQSRGTPHTESILPILTSFQIPLIAPITGSSVFYEKKYRYLFNTRAKYQDEIRKGVEHFFTMGIKEVSLIYVNDAFGIDGLTGFNKAMSRYKLNPIAIYHIDRVTPNIDTTVNTLVKTTSKAVIVVSSSSSAVEIIKNLRVKNSAIQIMTLSNNSSQSFVNSLGSLGYGIIVSQIMPAPHLMTSMLGQEFKKIAQANGVAPTYAAMEGFVTAKVLVEGLKRSGSNPTRSSLIRGLETMRQFDLGGLVINYDEQNHDGSEFIELTIISKTGQFLR</sequence>
<keyword evidence="2" id="KW-0732">Signal</keyword>
<dbReference type="PANTHER" id="PTHR47235">
    <property type="entry name" value="BLR6548 PROTEIN"/>
    <property type="match status" value="1"/>
</dbReference>
<name>A0A923HJ72_9BURK</name>
<keyword evidence="5" id="KW-1185">Reference proteome</keyword>
<proteinExistence type="inferred from homology"/>
<dbReference type="EMBL" id="JACOFV010000005">
    <property type="protein sequence ID" value="MBC3861769.1"/>
    <property type="molecule type" value="Genomic_DNA"/>
</dbReference>
<dbReference type="Proteomes" id="UP000634011">
    <property type="component" value="Unassembled WGS sequence"/>
</dbReference>
<evidence type="ECO:0000313" key="5">
    <source>
        <dbReference type="Proteomes" id="UP000634011"/>
    </source>
</evidence>
<feature type="domain" description="Leucine-binding protein" evidence="3">
    <location>
        <begin position="14"/>
        <end position="342"/>
    </location>
</feature>
<organism evidence="4 5">
    <name type="scientific">Undibacterium jejuense</name>
    <dbReference type="NCBI Taxonomy" id="1344949"/>
    <lineage>
        <taxon>Bacteria</taxon>
        <taxon>Pseudomonadati</taxon>
        <taxon>Pseudomonadota</taxon>
        <taxon>Betaproteobacteria</taxon>
        <taxon>Burkholderiales</taxon>
        <taxon>Oxalobacteraceae</taxon>
        <taxon>Undibacterium</taxon>
    </lineage>
</organism>
<gene>
    <name evidence="4" type="ORF">H8K32_06635</name>
</gene>
<dbReference type="RefSeq" id="WP_186911703.1">
    <property type="nucleotide sequence ID" value="NZ_JACOFV010000005.1"/>
</dbReference>
<dbReference type="CDD" id="cd06326">
    <property type="entry name" value="PBP1_ABC_ligand_binding-like"/>
    <property type="match status" value="1"/>
</dbReference>
<accession>A0A923HJ72</accession>
<evidence type="ECO:0000256" key="2">
    <source>
        <dbReference type="ARBA" id="ARBA00022729"/>
    </source>
</evidence>
<dbReference type="SUPFAM" id="SSF53822">
    <property type="entry name" value="Periplasmic binding protein-like I"/>
    <property type="match status" value="1"/>
</dbReference>
<comment type="similarity">
    <text evidence="1">Belongs to the leucine-binding protein family.</text>
</comment>
<evidence type="ECO:0000259" key="3">
    <source>
        <dbReference type="Pfam" id="PF13458"/>
    </source>
</evidence>
<dbReference type="InterPro" id="IPR028081">
    <property type="entry name" value="Leu-bd"/>
</dbReference>
<protein>
    <submittedName>
        <fullName evidence="4">ABC transporter substrate-binding protein</fullName>
    </submittedName>
</protein>
<comment type="caution">
    <text evidence="4">The sequence shown here is derived from an EMBL/GenBank/DDBJ whole genome shotgun (WGS) entry which is preliminary data.</text>
</comment>
<evidence type="ECO:0000256" key="1">
    <source>
        <dbReference type="ARBA" id="ARBA00010062"/>
    </source>
</evidence>
<dbReference type="Gene3D" id="3.40.50.2300">
    <property type="match status" value="2"/>
</dbReference>
<dbReference type="AlphaFoldDB" id="A0A923HJ72"/>
<evidence type="ECO:0000313" key="4">
    <source>
        <dbReference type="EMBL" id="MBC3861769.1"/>
    </source>
</evidence>
<dbReference type="PANTHER" id="PTHR47235:SF1">
    <property type="entry name" value="BLR6548 PROTEIN"/>
    <property type="match status" value="1"/>
</dbReference>
<reference evidence="4" key="1">
    <citation type="submission" date="2020-08" db="EMBL/GenBank/DDBJ databases">
        <title>Novel species isolated from subtropical streams in China.</title>
        <authorList>
            <person name="Lu H."/>
        </authorList>
    </citation>
    <scope>NUCLEOTIDE SEQUENCE</scope>
    <source>
        <strain evidence="4">KACC 12607</strain>
    </source>
</reference>
<dbReference type="Pfam" id="PF13458">
    <property type="entry name" value="Peripla_BP_6"/>
    <property type="match status" value="1"/>
</dbReference>